<dbReference type="Gene3D" id="1.10.630.10">
    <property type="entry name" value="Cytochrome P450"/>
    <property type="match status" value="1"/>
</dbReference>
<protein>
    <recommendedName>
        <fullName evidence="9">Cytochrome P450</fullName>
    </recommendedName>
</protein>
<dbReference type="InterPro" id="IPR036396">
    <property type="entry name" value="Cyt_P450_sf"/>
</dbReference>
<sequence>MSRLPEVWGEDAHLWNPRRFFDLDKEKQTTVGLYANLMSFGSGSKACLGWRFAVIELQSLLVDLIENFEIDIPAEKPDIQRVPAGVMIPMIRNQMRLGSQMPLKLTPLN</sequence>
<evidence type="ECO:0000256" key="5">
    <source>
        <dbReference type="ARBA" id="ARBA00023033"/>
    </source>
</evidence>
<evidence type="ECO:0000256" key="1">
    <source>
        <dbReference type="ARBA" id="ARBA00001971"/>
    </source>
</evidence>
<dbReference type="GO" id="GO:0020037">
    <property type="term" value="F:heme binding"/>
    <property type="evidence" value="ECO:0007669"/>
    <property type="project" value="InterPro"/>
</dbReference>
<dbReference type="GeneID" id="24098154"/>
<keyword evidence="2 6" id="KW-0479">Metal-binding</keyword>
<dbReference type="InParanoid" id="J4G976"/>
<keyword evidence="8" id="KW-1185">Reference proteome</keyword>
<dbReference type="GO" id="GO:0016705">
    <property type="term" value="F:oxidoreductase activity, acting on paired donors, with incorporation or reduction of molecular oxygen"/>
    <property type="evidence" value="ECO:0007669"/>
    <property type="project" value="InterPro"/>
</dbReference>
<comment type="similarity">
    <text evidence="6">Belongs to the cytochrome P450 family.</text>
</comment>
<keyword evidence="5 6" id="KW-0503">Monooxygenase</keyword>
<dbReference type="EMBL" id="HE797106">
    <property type="protein sequence ID" value="CCM03243.1"/>
    <property type="molecule type" value="Genomic_DNA"/>
</dbReference>
<gene>
    <name evidence="7" type="ORF">FIBRA_05368</name>
</gene>
<proteinExistence type="inferred from homology"/>
<keyword evidence="3 6" id="KW-0560">Oxidoreductase</keyword>
<dbReference type="Proteomes" id="UP000006352">
    <property type="component" value="Unassembled WGS sequence"/>
</dbReference>
<comment type="cofactor">
    <cofactor evidence="1">
        <name>heme</name>
        <dbReference type="ChEBI" id="CHEBI:30413"/>
    </cofactor>
</comment>
<evidence type="ECO:0000256" key="3">
    <source>
        <dbReference type="ARBA" id="ARBA00023002"/>
    </source>
</evidence>
<dbReference type="InterPro" id="IPR017972">
    <property type="entry name" value="Cyt_P450_CS"/>
</dbReference>
<evidence type="ECO:0000313" key="8">
    <source>
        <dbReference type="Proteomes" id="UP000006352"/>
    </source>
</evidence>
<dbReference type="SUPFAM" id="SSF48264">
    <property type="entry name" value="Cytochrome P450"/>
    <property type="match status" value="1"/>
</dbReference>
<dbReference type="PANTHER" id="PTHR24303">
    <property type="entry name" value="HEME-BINDING MONOOXYGENASE FAMILY"/>
    <property type="match status" value="1"/>
</dbReference>
<evidence type="ECO:0008006" key="9">
    <source>
        <dbReference type="Google" id="ProtNLM"/>
    </source>
</evidence>
<dbReference type="HOGENOM" id="CLU_001570_5_11_1"/>
<evidence type="ECO:0000256" key="2">
    <source>
        <dbReference type="ARBA" id="ARBA00022723"/>
    </source>
</evidence>
<accession>J4G976</accession>
<dbReference type="OrthoDB" id="2789670at2759"/>
<dbReference type="AlphaFoldDB" id="J4G976"/>
<name>J4G976_9APHY</name>
<evidence type="ECO:0000256" key="6">
    <source>
        <dbReference type="RuleBase" id="RU000461"/>
    </source>
</evidence>
<dbReference type="PANTHER" id="PTHR24303:SF31">
    <property type="entry name" value="CYTOCHROME P450 307A1-RELATED"/>
    <property type="match status" value="1"/>
</dbReference>
<dbReference type="Pfam" id="PF00067">
    <property type="entry name" value="p450"/>
    <property type="match status" value="1"/>
</dbReference>
<keyword evidence="6" id="KW-0349">Heme</keyword>
<evidence type="ECO:0000256" key="4">
    <source>
        <dbReference type="ARBA" id="ARBA00023004"/>
    </source>
</evidence>
<keyword evidence="4 6" id="KW-0408">Iron</keyword>
<dbReference type="GO" id="GO:0005506">
    <property type="term" value="F:iron ion binding"/>
    <property type="evidence" value="ECO:0007669"/>
    <property type="project" value="InterPro"/>
</dbReference>
<reference evidence="7 8" key="1">
    <citation type="journal article" date="2012" name="Appl. Environ. Microbiol.">
        <title>Short-read sequencing for genomic analysis of the brown rot fungus Fibroporia radiculosa.</title>
        <authorList>
            <person name="Tang J.D."/>
            <person name="Perkins A.D."/>
            <person name="Sonstegard T.S."/>
            <person name="Schroeder S.G."/>
            <person name="Burgess S.C."/>
            <person name="Diehl S.V."/>
        </authorList>
    </citation>
    <scope>NUCLEOTIDE SEQUENCE [LARGE SCALE GENOMIC DNA]</scope>
    <source>
        <strain evidence="7 8">TFFH 294</strain>
    </source>
</reference>
<evidence type="ECO:0000313" key="7">
    <source>
        <dbReference type="EMBL" id="CCM03243.1"/>
    </source>
</evidence>
<dbReference type="STRING" id="599839.J4G976"/>
<dbReference type="InterPro" id="IPR001128">
    <property type="entry name" value="Cyt_P450"/>
</dbReference>
<organism evidence="7 8">
    <name type="scientific">Fibroporia radiculosa</name>
    <dbReference type="NCBI Taxonomy" id="599839"/>
    <lineage>
        <taxon>Eukaryota</taxon>
        <taxon>Fungi</taxon>
        <taxon>Dikarya</taxon>
        <taxon>Basidiomycota</taxon>
        <taxon>Agaricomycotina</taxon>
        <taxon>Agaricomycetes</taxon>
        <taxon>Polyporales</taxon>
        <taxon>Fibroporiaceae</taxon>
        <taxon>Fibroporia</taxon>
    </lineage>
</organism>
<dbReference type="GO" id="GO:0004497">
    <property type="term" value="F:monooxygenase activity"/>
    <property type="evidence" value="ECO:0007669"/>
    <property type="project" value="UniProtKB-KW"/>
</dbReference>
<dbReference type="PROSITE" id="PS00086">
    <property type="entry name" value="CYTOCHROME_P450"/>
    <property type="match status" value="1"/>
</dbReference>
<dbReference type="RefSeq" id="XP_012182526.1">
    <property type="nucleotide sequence ID" value="XM_012327136.1"/>
</dbReference>